<organism evidence="1 2">
    <name type="scientific">Deinococcus deserti (strain DSM 17065 / CIP 109153 / LMG 22923 / VCD115)</name>
    <dbReference type="NCBI Taxonomy" id="546414"/>
    <lineage>
        <taxon>Bacteria</taxon>
        <taxon>Thermotogati</taxon>
        <taxon>Deinococcota</taxon>
        <taxon>Deinococci</taxon>
        <taxon>Deinococcales</taxon>
        <taxon>Deinococcaceae</taxon>
        <taxon>Deinococcus</taxon>
    </lineage>
</organism>
<dbReference type="Pfam" id="PF13671">
    <property type="entry name" value="AAA_33"/>
    <property type="match status" value="1"/>
</dbReference>
<dbReference type="PaxDb" id="546414-Deide_02670"/>
<dbReference type="InterPro" id="IPR027417">
    <property type="entry name" value="P-loop_NTPase"/>
</dbReference>
<evidence type="ECO:0000313" key="1">
    <source>
        <dbReference type="EMBL" id="ACO45076.1"/>
    </source>
</evidence>
<dbReference type="Proteomes" id="UP000002208">
    <property type="component" value="Chromosome"/>
</dbReference>
<dbReference type="AlphaFoldDB" id="C1CZ38"/>
<keyword evidence="2" id="KW-1185">Reference proteome</keyword>
<dbReference type="Gene3D" id="3.40.50.300">
    <property type="entry name" value="P-loop containing nucleotide triphosphate hydrolases"/>
    <property type="match status" value="1"/>
</dbReference>
<dbReference type="SUPFAM" id="SSF52540">
    <property type="entry name" value="P-loop containing nucleoside triphosphate hydrolases"/>
    <property type="match status" value="1"/>
</dbReference>
<gene>
    <name evidence="1" type="ordered locus">Deide_02670</name>
</gene>
<protein>
    <recommendedName>
        <fullName evidence="3">Kinase</fullName>
    </recommendedName>
</protein>
<dbReference type="STRING" id="546414.Deide_02670"/>
<name>C1CZ38_DEIDV</name>
<dbReference type="KEGG" id="ddr:Deide_02670"/>
<sequence>MTMRPGRVHALHGFIGSGKSTLARQLERELPALRFSPDEWTHALLGADPPEDLYRPALAALLRLFQAQWVQAACLGTDVVLDYGFWSRRERDELRALCAQHGLDLRLYRLQASDEVLWSRVEARNARVSAGQESGSVWINPWDFQQFRQHFQPLDPDEPCAVPGSR</sequence>
<evidence type="ECO:0008006" key="3">
    <source>
        <dbReference type="Google" id="ProtNLM"/>
    </source>
</evidence>
<dbReference type="EMBL" id="CP001114">
    <property type="protein sequence ID" value="ACO45076.1"/>
    <property type="molecule type" value="Genomic_DNA"/>
</dbReference>
<dbReference type="HOGENOM" id="CLU_105030_2_0_0"/>
<dbReference type="RefSeq" id="WP_012692199.1">
    <property type="nucleotide sequence ID" value="NC_012526.1"/>
</dbReference>
<evidence type="ECO:0000313" key="2">
    <source>
        <dbReference type="Proteomes" id="UP000002208"/>
    </source>
</evidence>
<dbReference type="eggNOG" id="COG0645">
    <property type="taxonomic scope" value="Bacteria"/>
</dbReference>
<accession>C1CZ38</accession>
<dbReference type="OrthoDB" id="2639622at2"/>
<reference evidence="1 2" key="1">
    <citation type="journal article" date="2009" name="PLoS Genet.">
        <title>Alliance of proteomics and genomics to unravel the specificities of Sahara bacterium Deinococcus deserti.</title>
        <authorList>
            <person name="de Groot A."/>
            <person name="Dulermo R."/>
            <person name="Ortet P."/>
            <person name="Blanchard L."/>
            <person name="Guerin P."/>
            <person name="Fernandez B."/>
            <person name="Vacherie B."/>
            <person name="Dossat C."/>
            <person name="Jolivet E."/>
            <person name="Siguier P."/>
            <person name="Chandler M."/>
            <person name="Barakat M."/>
            <person name="Dedieu A."/>
            <person name="Barbe V."/>
            <person name="Heulin T."/>
            <person name="Sommer S."/>
            <person name="Achouak W."/>
            <person name="Armengaud J."/>
        </authorList>
    </citation>
    <scope>NUCLEOTIDE SEQUENCE [LARGE SCALE GENOMIC DNA]</scope>
    <source>
        <strain evidence="2">DSM 17065 / CIP 109153 / LMG 22923 / VCD115</strain>
    </source>
</reference>
<proteinExistence type="predicted"/>